<gene>
    <name evidence="2" type="ORF">HBR001_LOCUS1620</name>
</gene>
<sequence>MHERIDASCPPDAESLFENQLAVFPSMREEAAQWPFCELQLYGGRTLGRSPCTNALTPDGDPRDQICRTSAKISHCLLLAAFGTLLKGLPIDGKPTSSSARNANVARLDEAEPTPVIALPHAPLGHGRTASVAGSPSRSKDTVVNVTSRVTKVDPEERGKEEMLEEAAGTMTKLVEGETFVRNALDVNEQAQEWALQISSFDKSGGAPEVERFADFVRRNADQAHRPDLHIDDTQIVAILRESTTPPKAVSLFVKLYEVEGMKDHAVQLHRKLSHQNLMNYVSMEGSWEKLELKPEKVFELLGLGSKDLLFHQDLVFEWFRYVKRCQQTDKNSAALTQDQAYTLFFKDGEKLTPENKETMKKFIETFSSFGVDKKGRAQEKAYGEVLRRENALKNAGPAKEGGAELSDA</sequence>
<proteinExistence type="predicted"/>
<keyword evidence="3" id="KW-1185">Reference proteome</keyword>
<protein>
    <recommendedName>
        <fullName evidence="4">RxLR effector candidate protein</fullName>
    </recommendedName>
</protein>
<evidence type="ECO:0000256" key="1">
    <source>
        <dbReference type="SAM" id="MobiDB-lite"/>
    </source>
</evidence>
<evidence type="ECO:0000313" key="2">
    <source>
        <dbReference type="EMBL" id="CAI5716408.1"/>
    </source>
</evidence>
<dbReference type="EMBL" id="CANTFL010000165">
    <property type="protein sequence ID" value="CAI5716408.1"/>
    <property type="molecule type" value="Genomic_DNA"/>
</dbReference>
<feature type="compositionally biased region" description="Polar residues" evidence="1">
    <location>
        <begin position="132"/>
        <end position="143"/>
    </location>
</feature>
<dbReference type="Proteomes" id="UP001162031">
    <property type="component" value="Unassembled WGS sequence"/>
</dbReference>
<accession>A0AAV0T7H1</accession>
<feature type="region of interest" description="Disordered" evidence="1">
    <location>
        <begin position="120"/>
        <end position="143"/>
    </location>
</feature>
<evidence type="ECO:0008006" key="4">
    <source>
        <dbReference type="Google" id="ProtNLM"/>
    </source>
</evidence>
<organism evidence="2 3">
    <name type="scientific">Hyaloperonospora brassicae</name>
    <name type="common">Brassica downy mildew</name>
    <name type="synonym">Peronospora brassicae</name>
    <dbReference type="NCBI Taxonomy" id="162125"/>
    <lineage>
        <taxon>Eukaryota</taxon>
        <taxon>Sar</taxon>
        <taxon>Stramenopiles</taxon>
        <taxon>Oomycota</taxon>
        <taxon>Peronosporomycetes</taxon>
        <taxon>Peronosporales</taxon>
        <taxon>Peronosporaceae</taxon>
        <taxon>Hyaloperonospora</taxon>
    </lineage>
</organism>
<dbReference type="AlphaFoldDB" id="A0AAV0T7H1"/>
<name>A0AAV0T7H1_HYABA</name>
<reference evidence="2" key="1">
    <citation type="submission" date="2022-12" db="EMBL/GenBank/DDBJ databases">
        <authorList>
            <person name="Webb A."/>
        </authorList>
    </citation>
    <scope>NUCLEOTIDE SEQUENCE</scope>
    <source>
        <strain evidence="2">Hp1</strain>
    </source>
</reference>
<evidence type="ECO:0000313" key="3">
    <source>
        <dbReference type="Proteomes" id="UP001162031"/>
    </source>
</evidence>
<comment type="caution">
    <text evidence="2">The sequence shown here is derived from an EMBL/GenBank/DDBJ whole genome shotgun (WGS) entry which is preliminary data.</text>
</comment>